<gene>
    <name evidence="6" type="ORF">LLY24_04395</name>
</gene>
<protein>
    <submittedName>
        <fullName evidence="6">LysR family transcriptional regulator</fullName>
    </submittedName>
</protein>
<evidence type="ECO:0000256" key="4">
    <source>
        <dbReference type="ARBA" id="ARBA00023163"/>
    </source>
</evidence>
<keyword evidence="4" id="KW-0804">Transcription</keyword>
<feature type="domain" description="HTH lysR-type" evidence="5">
    <location>
        <begin position="6"/>
        <end position="63"/>
    </location>
</feature>
<dbReference type="CDD" id="cd08432">
    <property type="entry name" value="PBP2_GcdR_TrpI_HvrB_AmpR_like"/>
    <property type="match status" value="1"/>
</dbReference>
<dbReference type="PROSITE" id="PS50931">
    <property type="entry name" value="HTH_LYSR"/>
    <property type="match status" value="1"/>
</dbReference>
<comment type="caution">
    <text evidence="6">The sequence shown here is derived from an EMBL/GenBank/DDBJ whole genome shotgun (WGS) entry which is preliminary data.</text>
</comment>
<evidence type="ECO:0000256" key="3">
    <source>
        <dbReference type="ARBA" id="ARBA00023125"/>
    </source>
</evidence>
<evidence type="ECO:0000259" key="5">
    <source>
        <dbReference type="PROSITE" id="PS50931"/>
    </source>
</evidence>
<dbReference type="InterPro" id="IPR036388">
    <property type="entry name" value="WH-like_DNA-bd_sf"/>
</dbReference>
<evidence type="ECO:0000256" key="2">
    <source>
        <dbReference type="ARBA" id="ARBA00023015"/>
    </source>
</evidence>
<reference evidence="6" key="1">
    <citation type="submission" date="2021-11" db="EMBL/GenBank/DDBJ databases">
        <title>Halomonas sp., isolated from a coastal aquaculture zone in Dongshan Bay.</title>
        <authorList>
            <person name="Lin W."/>
        </authorList>
    </citation>
    <scope>NUCLEOTIDE SEQUENCE</scope>
    <source>
        <strain evidence="6">Yzlin-01</strain>
    </source>
</reference>
<comment type="similarity">
    <text evidence="1">Belongs to the LysR transcriptional regulatory family.</text>
</comment>
<organism evidence="6 7">
    <name type="scientific">Halomonas dongshanensis</name>
    <dbReference type="NCBI Taxonomy" id="2890835"/>
    <lineage>
        <taxon>Bacteria</taxon>
        <taxon>Pseudomonadati</taxon>
        <taxon>Pseudomonadota</taxon>
        <taxon>Gammaproteobacteria</taxon>
        <taxon>Oceanospirillales</taxon>
        <taxon>Halomonadaceae</taxon>
        <taxon>Halomonas</taxon>
    </lineage>
</organism>
<dbReference type="InterPro" id="IPR000847">
    <property type="entry name" value="LysR_HTH_N"/>
</dbReference>
<evidence type="ECO:0000313" key="7">
    <source>
        <dbReference type="Proteomes" id="UP001165542"/>
    </source>
</evidence>
<dbReference type="RefSeq" id="WP_259035069.1">
    <property type="nucleotide sequence ID" value="NZ_JAJISC010000002.1"/>
</dbReference>
<accession>A0ABT2EAK7</accession>
<dbReference type="PANTHER" id="PTHR30537">
    <property type="entry name" value="HTH-TYPE TRANSCRIPTIONAL REGULATOR"/>
    <property type="match status" value="1"/>
</dbReference>
<dbReference type="Gene3D" id="1.10.10.10">
    <property type="entry name" value="Winged helix-like DNA-binding domain superfamily/Winged helix DNA-binding domain"/>
    <property type="match status" value="1"/>
</dbReference>
<dbReference type="Pfam" id="PF03466">
    <property type="entry name" value="LysR_substrate"/>
    <property type="match status" value="1"/>
</dbReference>
<dbReference type="PANTHER" id="PTHR30537:SF74">
    <property type="entry name" value="HTH-TYPE TRANSCRIPTIONAL REGULATOR TRPI"/>
    <property type="match status" value="1"/>
</dbReference>
<proteinExistence type="inferred from homology"/>
<keyword evidence="7" id="KW-1185">Reference proteome</keyword>
<keyword evidence="3" id="KW-0238">DNA-binding</keyword>
<evidence type="ECO:0000313" key="6">
    <source>
        <dbReference type="EMBL" id="MCS2608559.1"/>
    </source>
</evidence>
<dbReference type="Pfam" id="PF00126">
    <property type="entry name" value="HTH_1"/>
    <property type="match status" value="1"/>
</dbReference>
<keyword evidence="2" id="KW-0805">Transcription regulation</keyword>
<dbReference type="PRINTS" id="PR00039">
    <property type="entry name" value="HTHLYSR"/>
</dbReference>
<dbReference type="InterPro" id="IPR036390">
    <property type="entry name" value="WH_DNA-bd_sf"/>
</dbReference>
<evidence type="ECO:0000256" key="1">
    <source>
        <dbReference type="ARBA" id="ARBA00009437"/>
    </source>
</evidence>
<dbReference type="InterPro" id="IPR005119">
    <property type="entry name" value="LysR_subst-bd"/>
</dbReference>
<dbReference type="InterPro" id="IPR058163">
    <property type="entry name" value="LysR-type_TF_proteobact-type"/>
</dbReference>
<dbReference type="Proteomes" id="UP001165542">
    <property type="component" value="Unassembled WGS sequence"/>
</dbReference>
<dbReference type="SUPFAM" id="SSF53850">
    <property type="entry name" value="Periplasmic binding protein-like II"/>
    <property type="match status" value="1"/>
</dbReference>
<sequence>MRIERLPLNALRAFYQAAKEQSFKRAAVQLNVTPGAISRQVKQLEQRLGVALFERQANGVVVNPAGQLLAAEVEAGLLRIASGVEQATQRPGEHFELLISAPPSFLQLWLLPRLAAFEESEPLIRISLDADARLTPSSWRSSRAKLSLRYGRPPWPGVNSAPLCQDVLYPVCSPELLKTQHIKAPEDLLFQTLLTVDWCTSNSDGATGWPEWFHQAGKPQPALPQQRRYSLYSMALDQAIAGHGVVLASYPLIVDRLESGVLVRPFGELYPLVSGLSYALILPINEKAPPAVERFHQWLIAQAASLDTNAP</sequence>
<dbReference type="EMBL" id="JAJISC010000002">
    <property type="protein sequence ID" value="MCS2608559.1"/>
    <property type="molecule type" value="Genomic_DNA"/>
</dbReference>
<dbReference type="SUPFAM" id="SSF46785">
    <property type="entry name" value="Winged helix' DNA-binding domain"/>
    <property type="match status" value="1"/>
</dbReference>
<name>A0ABT2EAK7_9GAMM</name>
<dbReference type="Gene3D" id="3.40.190.10">
    <property type="entry name" value="Periplasmic binding protein-like II"/>
    <property type="match status" value="2"/>
</dbReference>